<evidence type="ECO:0008006" key="5">
    <source>
        <dbReference type="Google" id="ProtNLM"/>
    </source>
</evidence>
<sequence>MNVRRILLVVVMAITVSSCGMQKTIAGTPIAAPAIPSITGKNPPSLPPRSPTTDSSPSATSSTESSETPTSSTPPADGPEATVRAYFDAINSHDLKRAWDLGGKNVGQSYSAFAAGFGTTDHDEIAVQSVNDNTVTLDLTAFQSDGTQRRFHGTYTVTDGVITKFSVRPAS</sequence>
<proteinExistence type="predicted"/>
<keyword evidence="2" id="KW-0732">Signal</keyword>
<dbReference type="PROSITE" id="PS51257">
    <property type="entry name" value="PROKAR_LIPOPROTEIN"/>
    <property type="match status" value="1"/>
</dbReference>
<gene>
    <name evidence="3" type="ORF">ACFQ1S_16325</name>
</gene>
<keyword evidence="4" id="KW-1185">Reference proteome</keyword>
<reference evidence="4" key="1">
    <citation type="journal article" date="2019" name="Int. J. Syst. Evol. Microbiol.">
        <title>The Global Catalogue of Microorganisms (GCM) 10K type strain sequencing project: providing services to taxonomists for standard genome sequencing and annotation.</title>
        <authorList>
            <consortium name="The Broad Institute Genomics Platform"/>
            <consortium name="The Broad Institute Genome Sequencing Center for Infectious Disease"/>
            <person name="Wu L."/>
            <person name="Ma J."/>
        </authorList>
    </citation>
    <scope>NUCLEOTIDE SEQUENCE [LARGE SCALE GENOMIC DNA]</scope>
    <source>
        <strain evidence="4">JCM 31486</strain>
    </source>
</reference>
<evidence type="ECO:0000313" key="4">
    <source>
        <dbReference type="Proteomes" id="UP001597045"/>
    </source>
</evidence>
<evidence type="ECO:0000256" key="2">
    <source>
        <dbReference type="SAM" id="SignalP"/>
    </source>
</evidence>
<evidence type="ECO:0000313" key="3">
    <source>
        <dbReference type="EMBL" id="MFD1046999.1"/>
    </source>
</evidence>
<dbReference type="Proteomes" id="UP001597045">
    <property type="component" value="Unassembled WGS sequence"/>
</dbReference>
<dbReference type="SUPFAM" id="SSF54427">
    <property type="entry name" value="NTF2-like"/>
    <property type="match status" value="1"/>
</dbReference>
<protein>
    <recommendedName>
        <fullName evidence="5">SnoaL-like domain-containing protein</fullName>
    </recommendedName>
</protein>
<evidence type="ECO:0000256" key="1">
    <source>
        <dbReference type="SAM" id="MobiDB-lite"/>
    </source>
</evidence>
<feature type="compositionally biased region" description="Low complexity" evidence="1">
    <location>
        <begin position="51"/>
        <end position="75"/>
    </location>
</feature>
<dbReference type="EMBL" id="JBHTIS010000884">
    <property type="protein sequence ID" value="MFD1046999.1"/>
    <property type="molecule type" value="Genomic_DNA"/>
</dbReference>
<name>A0ABW3MBD1_9PSEU</name>
<comment type="caution">
    <text evidence="3">The sequence shown here is derived from an EMBL/GenBank/DDBJ whole genome shotgun (WGS) entry which is preliminary data.</text>
</comment>
<organism evidence="3 4">
    <name type="scientific">Kibdelosporangium lantanae</name>
    <dbReference type="NCBI Taxonomy" id="1497396"/>
    <lineage>
        <taxon>Bacteria</taxon>
        <taxon>Bacillati</taxon>
        <taxon>Actinomycetota</taxon>
        <taxon>Actinomycetes</taxon>
        <taxon>Pseudonocardiales</taxon>
        <taxon>Pseudonocardiaceae</taxon>
        <taxon>Kibdelosporangium</taxon>
    </lineage>
</organism>
<accession>A0ABW3MBD1</accession>
<feature type="region of interest" description="Disordered" evidence="1">
    <location>
        <begin position="33"/>
        <end position="82"/>
    </location>
</feature>
<feature type="signal peptide" evidence="2">
    <location>
        <begin position="1"/>
        <end position="22"/>
    </location>
</feature>
<feature type="chain" id="PRO_5046007883" description="SnoaL-like domain-containing protein" evidence="2">
    <location>
        <begin position="23"/>
        <end position="171"/>
    </location>
</feature>
<dbReference type="InterPro" id="IPR032710">
    <property type="entry name" value="NTF2-like_dom_sf"/>
</dbReference>